<feature type="domain" description="DNA polymerase III beta sliding clamp C-terminal" evidence="12">
    <location>
        <begin position="254"/>
        <end position="376"/>
    </location>
</feature>
<protein>
    <recommendedName>
        <fullName evidence="9">Beta sliding clamp</fullName>
    </recommendedName>
</protein>
<dbReference type="CDD" id="cd00140">
    <property type="entry name" value="beta_clamp"/>
    <property type="match status" value="1"/>
</dbReference>
<dbReference type="GO" id="GO:0005737">
    <property type="term" value="C:cytoplasm"/>
    <property type="evidence" value="ECO:0007669"/>
    <property type="project" value="UniProtKB-SubCell"/>
</dbReference>
<dbReference type="PIRSF" id="PIRSF000804">
    <property type="entry name" value="DNA_pol_III_b"/>
    <property type="match status" value="1"/>
</dbReference>
<organism evidence="13 14">
    <name type="scientific">Candidatus Uhrbacteria bacterium GW2011_GWF2_39_13</name>
    <dbReference type="NCBI Taxonomy" id="1618995"/>
    <lineage>
        <taxon>Bacteria</taxon>
        <taxon>Candidatus Uhriibacteriota</taxon>
    </lineage>
</organism>
<feature type="domain" description="DNA polymerase III beta sliding clamp central" evidence="11">
    <location>
        <begin position="127"/>
        <end position="252"/>
    </location>
</feature>
<dbReference type="SUPFAM" id="SSF55979">
    <property type="entry name" value="DNA clamp"/>
    <property type="match status" value="3"/>
</dbReference>
<dbReference type="GO" id="GO:0003677">
    <property type="term" value="F:DNA binding"/>
    <property type="evidence" value="ECO:0007669"/>
    <property type="project" value="UniProtKB-UniRule"/>
</dbReference>
<evidence type="ECO:0000259" key="12">
    <source>
        <dbReference type="Pfam" id="PF02768"/>
    </source>
</evidence>
<evidence type="ECO:0000259" key="10">
    <source>
        <dbReference type="Pfam" id="PF00712"/>
    </source>
</evidence>
<evidence type="ECO:0000256" key="7">
    <source>
        <dbReference type="ARBA" id="ARBA00022932"/>
    </source>
</evidence>
<keyword evidence="4 9" id="KW-0808">Transferase</keyword>
<evidence type="ECO:0000313" key="13">
    <source>
        <dbReference type="EMBL" id="KKR04266.1"/>
    </source>
</evidence>
<reference evidence="13 14" key="1">
    <citation type="journal article" date="2015" name="Nature">
        <title>rRNA introns, odd ribosomes, and small enigmatic genomes across a large radiation of phyla.</title>
        <authorList>
            <person name="Brown C.T."/>
            <person name="Hug L.A."/>
            <person name="Thomas B.C."/>
            <person name="Sharon I."/>
            <person name="Castelle C.J."/>
            <person name="Singh A."/>
            <person name="Wilkins M.J."/>
            <person name="Williams K.H."/>
            <person name="Banfield J.F."/>
        </authorList>
    </citation>
    <scope>NUCLEOTIDE SEQUENCE [LARGE SCALE GENOMIC DNA]</scope>
</reference>
<evidence type="ECO:0000313" key="14">
    <source>
        <dbReference type="Proteomes" id="UP000033935"/>
    </source>
</evidence>
<proteinExistence type="inferred from homology"/>
<sequence length="378" mass="42051">MKLSCTRDNLHQGLSITSHLMTKNVNLPILQNVLVKAEGGSIRFIATNLEMAVNCFVRGKVEEPGEYTIPSKLFFDYVSLLPNETIRIQADDQRVHIECGTHKTKINGLSSSEFPLVPHVEGGTSFQIPVESFKKALSQVLFAVATNESRPELTGVSFQFFNFEGEGRLTLASTDSYRLAEVTIPLISEVIENFSLVVPSKTLIEVNRILSVFKDDVELPSAVTLTLSHSQVVFTYGSVELISRTIEEQYPDYKQIIPVQFQTKALIDRDDFIKAVKTASLFSRVGIFDVTLGFDVEQKQISVSAVDATRGQNTTQCGAEISGIANHVTVNYRYLLDGLQAINNDQVVFEMIDPSNPCLLTPEGKTQSYRYIVMPIKQ</sequence>
<dbReference type="EMBL" id="LBWG01000010">
    <property type="protein sequence ID" value="KKR04266.1"/>
    <property type="molecule type" value="Genomic_DNA"/>
</dbReference>
<dbReference type="GO" id="GO:0008408">
    <property type="term" value="F:3'-5' exonuclease activity"/>
    <property type="evidence" value="ECO:0007669"/>
    <property type="project" value="InterPro"/>
</dbReference>
<dbReference type="GO" id="GO:0006271">
    <property type="term" value="P:DNA strand elongation involved in DNA replication"/>
    <property type="evidence" value="ECO:0007669"/>
    <property type="project" value="TreeGrafter"/>
</dbReference>
<evidence type="ECO:0000256" key="4">
    <source>
        <dbReference type="ARBA" id="ARBA00022679"/>
    </source>
</evidence>
<comment type="subunit">
    <text evidence="9">Forms a ring-shaped head-to-tail homodimer around DNA.</text>
</comment>
<evidence type="ECO:0000256" key="1">
    <source>
        <dbReference type="ARBA" id="ARBA00004496"/>
    </source>
</evidence>
<dbReference type="AlphaFoldDB" id="A0A0G0MV09"/>
<dbReference type="Gene3D" id="3.10.150.10">
    <property type="entry name" value="DNA Polymerase III, subunit A, domain 2"/>
    <property type="match status" value="1"/>
</dbReference>
<comment type="caution">
    <text evidence="13">The sequence shown here is derived from an EMBL/GenBank/DDBJ whole genome shotgun (WGS) entry which is preliminary data.</text>
</comment>
<dbReference type="Pfam" id="PF02767">
    <property type="entry name" value="DNA_pol3_beta_2"/>
    <property type="match status" value="1"/>
</dbReference>
<dbReference type="PANTHER" id="PTHR30478:SF0">
    <property type="entry name" value="BETA SLIDING CLAMP"/>
    <property type="match status" value="1"/>
</dbReference>
<dbReference type="Pfam" id="PF02768">
    <property type="entry name" value="DNA_pol3_beta_3"/>
    <property type="match status" value="1"/>
</dbReference>
<keyword evidence="6 9" id="KW-0235">DNA replication</keyword>
<evidence type="ECO:0000256" key="2">
    <source>
        <dbReference type="ARBA" id="ARBA00010752"/>
    </source>
</evidence>
<keyword evidence="8" id="KW-0238">DNA-binding</keyword>
<dbReference type="InterPro" id="IPR001001">
    <property type="entry name" value="DNA_polIII_beta"/>
</dbReference>
<keyword evidence="5 9" id="KW-0548">Nucleotidyltransferase</keyword>
<evidence type="ECO:0000256" key="9">
    <source>
        <dbReference type="PIRNR" id="PIRNR000804"/>
    </source>
</evidence>
<dbReference type="InterPro" id="IPR022634">
    <property type="entry name" value="DNA_polIII_beta_N"/>
</dbReference>
<gene>
    <name evidence="13" type="ORF">UT30_C0010G0030</name>
</gene>
<dbReference type="InterPro" id="IPR046938">
    <property type="entry name" value="DNA_clamp_sf"/>
</dbReference>
<dbReference type="InterPro" id="IPR022635">
    <property type="entry name" value="DNA_polIII_beta_C"/>
</dbReference>
<comment type="subcellular location">
    <subcellularLocation>
        <location evidence="1 9">Cytoplasm</location>
    </subcellularLocation>
</comment>
<dbReference type="GO" id="GO:0009360">
    <property type="term" value="C:DNA polymerase III complex"/>
    <property type="evidence" value="ECO:0007669"/>
    <property type="project" value="InterPro"/>
</dbReference>
<dbReference type="Proteomes" id="UP000033935">
    <property type="component" value="Unassembled WGS sequence"/>
</dbReference>
<dbReference type="InterPro" id="IPR022637">
    <property type="entry name" value="DNA_polIII_beta_cen"/>
</dbReference>
<dbReference type="SMART" id="SM00480">
    <property type="entry name" value="POL3Bc"/>
    <property type="match status" value="1"/>
</dbReference>
<dbReference type="Gene3D" id="3.70.10.10">
    <property type="match status" value="1"/>
</dbReference>
<comment type="function">
    <text evidence="9">Confers DNA tethering and processivity to DNA polymerases and other proteins. Acts as a clamp, forming a ring around DNA (a reaction catalyzed by the clamp-loading complex) which diffuses in an ATP-independent manner freely and bidirectionally along dsDNA. Initially characterized for its ability to contact the catalytic subunit of DNA polymerase III (Pol III), a complex, multichain enzyme responsible for most of the replicative synthesis in bacteria; Pol III exhibits 3'-5' exonuclease proofreading activity. The beta chain is required for initiation of replication as well as for processivity of DNA replication.</text>
</comment>
<evidence type="ECO:0000259" key="11">
    <source>
        <dbReference type="Pfam" id="PF02767"/>
    </source>
</evidence>
<comment type="similarity">
    <text evidence="2 9">Belongs to the beta sliding clamp family.</text>
</comment>
<keyword evidence="3 9" id="KW-0963">Cytoplasm</keyword>
<evidence type="ECO:0000256" key="5">
    <source>
        <dbReference type="ARBA" id="ARBA00022695"/>
    </source>
</evidence>
<evidence type="ECO:0000256" key="3">
    <source>
        <dbReference type="ARBA" id="ARBA00022490"/>
    </source>
</evidence>
<dbReference type="GO" id="GO:0003887">
    <property type="term" value="F:DNA-directed DNA polymerase activity"/>
    <property type="evidence" value="ECO:0007669"/>
    <property type="project" value="UniProtKB-UniRule"/>
</dbReference>
<dbReference type="PANTHER" id="PTHR30478">
    <property type="entry name" value="DNA POLYMERASE III SUBUNIT BETA"/>
    <property type="match status" value="1"/>
</dbReference>
<evidence type="ECO:0000256" key="8">
    <source>
        <dbReference type="ARBA" id="ARBA00023125"/>
    </source>
</evidence>
<name>A0A0G0MV09_9BACT</name>
<evidence type="ECO:0000256" key="6">
    <source>
        <dbReference type="ARBA" id="ARBA00022705"/>
    </source>
</evidence>
<accession>A0A0G0MV09</accession>
<dbReference type="Pfam" id="PF00712">
    <property type="entry name" value="DNA_pol3_beta"/>
    <property type="match status" value="1"/>
</dbReference>
<dbReference type="NCBIfam" id="TIGR00663">
    <property type="entry name" value="dnan"/>
    <property type="match status" value="1"/>
</dbReference>
<feature type="domain" description="DNA polymerase III beta sliding clamp N-terminal" evidence="10">
    <location>
        <begin position="1"/>
        <end position="118"/>
    </location>
</feature>
<keyword evidence="7 9" id="KW-0239">DNA-directed DNA polymerase</keyword>